<keyword evidence="2" id="KW-1185">Reference proteome</keyword>
<reference evidence="1 2" key="1">
    <citation type="submission" date="2014-04" db="EMBL/GenBank/DDBJ databases">
        <authorList>
            <consortium name="DOE Joint Genome Institute"/>
            <person name="Kuo A."/>
            <person name="Kohler A."/>
            <person name="Nagy L.G."/>
            <person name="Floudas D."/>
            <person name="Copeland A."/>
            <person name="Barry K.W."/>
            <person name="Cichocki N."/>
            <person name="Veneault-Fourrey C."/>
            <person name="LaButti K."/>
            <person name="Lindquist E.A."/>
            <person name="Lipzen A."/>
            <person name="Lundell T."/>
            <person name="Morin E."/>
            <person name="Murat C."/>
            <person name="Sun H."/>
            <person name="Tunlid A."/>
            <person name="Henrissat B."/>
            <person name="Grigoriev I.V."/>
            <person name="Hibbett D.S."/>
            <person name="Martin F."/>
            <person name="Nordberg H.P."/>
            <person name="Cantor M.N."/>
            <person name="Hua S.X."/>
        </authorList>
    </citation>
    <scope>NUCLEOTIDE SEQUENCE [LARGE SCALE GENOMIC DNA]</scope>
    <source>
        <strain evidence="1 2">LaAM-08-1</strain>
    </source>
</reference>
<accession>A0A0C9WKX5</accession>
<dbReference type="Proteomes" id="UP000054477">
    <property type="component" value="Unassembled WGS sequence"/>
</dbReference>
<evidence type="ECO:0000313" key="2">
    <source>
        <dbReference type="Proteomes" id="UP000054477"/>
    </source>
</evidence>
<evidence type="ECO:0000313" key="1">
    <source>
        <dbReference type="EMBL" id="KIJ89810.1"/>
    </source>
</evidence>
<dbReference type="HOGENOM" id="CLU_2671472_0_0_1"/>
<name>A0A0C9WKX5_9AGAR</name>
<proteinExistence type="predicted"/>
<protein>
    <submittedName>
        <fullName evidence="1">Uncharacterized protein</fullName>
    </submittedName>
</protein>
<dbReference type="EMBL" id="KN839420">
    <property type="protein sequence ID" value="KIJ89810.1"/>
    <property type="molecule type" value="Genomic_DNA"/>
</dbReference>
<organism evidence="1 2">
    <name type="scientific">Laccaria amethystina LaAM-08-1</name>
    <dbReference type="NCBI Taxonomy" id="1095629"/>
    <lineage>
        <taxon>Eukaryota</taxon>
        <taxon>Fungi</taxon>
        <taxon>Dikarya</taxon>
        <taxon>Basidiomycota</taxon>
        <taxon>Agaricomycotina</taxon>
        <taxon>Agaricomycetes</taxon>
        <taxon>Agaricomycetidae</taxon>
        <taxon>Agaricales</taxon>
        <taxon>Agaricineae</taxon>
        <taxon>Hydnangiaceae</taxon>
        <taxon>Laccaria</taxon>
    </lineage>
</organism>
<reference evidence="2" key="2">
    <citation type="submission" date="2015-01" db="EMBL/GenBank/DDBJ databases">
        <title>Evolutionary Origins and Diversification of the Mycorrhizal Mutualists.</title>
        <authorList>
            <consortium name="DOE Joint Genome Institute"/>
            <consortium name="Mycorrhizal Genomics Consortium"/>
            <person name="Kohler A."/>
            <person name="Kuo A."/>
            <person name="Nagy L.G."/>
            <person name="Floudas D."/>
            <person name="Copeland A."/>
            <person name="Barry K.W."/>
            <person name="Cichocki N."/>
            <person name="Veneault-Fourrey C."/>
            <person name="LaButti K."/>
            <person name="Lindquist E.A."/>
            <person name="Lipzen A."/>
            <person name="Lundell T."/>
            <person name="Morin E."/>
            <person name="Murat C."/>
            <person name="Riley R."/>
            <person name="Ohm R."/>
            <person name="Sun H."/>
            <person name="Tunlid A."/>
            <person name="Henrissat B."/>
            <person name="Grigoriev I.V."/>
            <person name="Hibbett D.S."/>
            <person name="Martin F."/>
        </authorList>
    </citation>
    <scope>NUCLEOTIDE SEQUENCE [LARGE SCALE GENOMIC DNA]</scope>
    <source>
        <strain evidence="2">LaAM-08-1</strain>
    </source>
</reference>
<gene>
    <name evidence="1" type="ORF">K443DRAFT_664981</name>
</gene>
<dbReference type="AlphaFoldDB" id="A0A0C9WKX5"/>
<sequence length="75" mass="8095">MCLSQNGLPFRLTYSNITAFQGFTARASVPMVLFPRCTLLPPNNSQGPGCSSLVDPQSPKLIIRALLILDSNQCA</sequence>